<sequence length="240" mass="25569">MSLPPHPHDGAPVPGVFALLRTHDAPGGPVRTPLHVLHCPEANALRVAHLLNTQAGQVRYHVQPLTALSEQDLVEETLHVTTVRFTLATGGVRYSVSQTRFLSVQAFHPTLDTPTAHGGGFAPHLTVTTRDPQSGLHLARQVQGVRLCGVHPALAAWVRHWTACAVTGRMGAWPHARELGGHVVWAHPTGMLFVVNADGLSVPAAFLQERAGELVGPGVVLPLAALFVQSRPMTRTGVAS</sequence>
<protein>
    <submittedName>
        <fullName evidence="1">Uncharacterized protein</fullName>
    </submittedName>
</protein>
<evidence type="ECO:0000313" key="1">
    <source>
        <dbReference type="EMBL" id="MXV21187.1"/>
    </source>
</evidence>
<accession>A0A6I4YQC9</accession>
<dbReference type="Proteomes" id="UP000430519">
    <property type="component" value="Unassembled WGS sequence"/>
</dbReference>
<proteinExistence type="predicted"/>
<organism evidence="1 2">
    <name type="scientific">Deinococcus xianganensis</name>
    <dbReference type="NCBI Taxonomy" id="1507289"/>
    <lineage>
        <taxon>Bacteria</taxon>
        <taxon>Thermotogati</taxon>
        <taxon>Deinococcota</taxon>
        <taxon>Deinococci</taxon>
        <taxon>Deinococcales</taxon>
        <taxon>Deinococcaceae</taxon>
        <taxon>Deinococcus</taxon>
    </lineage>
</organism>
<dbReference type="RefSeq" id="WP_160981290.1">
    <property type="nucleotide sequence ID" value="NZ_WVHK01000079.1"/>
</dbReference>
<evidence type="ECO:0000313" key="2">
    <source>
        <dbReference type="Proteomes" id="UP000430519"/>
    </source>
</evidence>
<comment type="caution">
    <text evidence="1">The sequence shown here is derived from an EMBL/GenBank/DDBJ whole genome shotgun (WGS) entry which is preliminary data.</text>
</comment>
<dbReference type="EMBL" id="WVHK01000079">
    <property type="protein sequence ID" value="MXV21187.1"/>
    <property type="molecule type" value="Genomic_DNA"/>
</dbReference>
<reference evidence="1 2" key="1">
    <citation type="submission" date="2019-11" db="EMBL/GenBank/DDBJ databases">
        <title>Genome sequence of Deinococcus xianganensis Y35, AI-2 producing algicidal bacterium, isolated from lake water.</title>
        <authorList>
            <person name="Li Y."/>
        </authorList>
    </citation>
    <scope>NUCLEOTIDE SEQUENCE [LARGE SCALE GENOMIC DNA]</scope>
    <source>
        <strain evidence="1 2">Y35</strain>
    </source>
</reference>
<dbReference type="AlphaFoldDB" id="A0A6I4YQC9"/>
<gene>
    <name evidence="1" type="ORF">GLX28_16275</name>
</gene>
<name>A0A6I4YQC9_9DEIO</name>
<keyword evidence="2" id="KW-1185">Reference proteome</keyword>